<feature type="transmembrane region" description="Helical" evidence="1">
    <location>
        <begin position="797"/>
        <end position="820"/>
    </location>
</feature>
<reference evidence="2 3" key="1">
    <citation type="journal article" date="2017" name="Genome Biol. Evol.">
        <title>Phytophthora megakarya and P. palmivora, closely related causal agents of cacao black pod rot, underwent increases in genome sizes and gene numbers by different mechanisms.</title>
        <authorList>
            <person name="Ali S.S."/>
            <person name="Shao J."/>
            <person name="Lary D.J."/>
            <person name="Kronmiller B."/>
            <person name="Shen D."/>
            <person name="Strem M.D."/>
            <person name="Amoako-Attah I."/>
            <person name="Akrofi A.Y."/>
            <person name="Begoude B.A."/>
            <person name="Ten Hoopen G.M."/>
            <person name="Coulibaly K."/>
            <person name="Kebe B.I."/>
            <person name="Melnick R.L."/>
            <person name="Guiltinan M.J."/>
            <person name="Tyler B.M."/>
            <person name="Meinhardt L.W."/>
            <person name="Bailey B.A."/>
        </authorList>
    </citation>
    <scope>NUCLEOTIDE SEQUENCE [LARGE SCALE GENOMIC DNA]</scope>
    <source>
        <strain evidence="3">sbr112.9</strain>
    </source>
</reference>
<keyword evidence="1" id="KW-1133">Transmembrane helix</keyword>
<evidence type="ECO:0000313" key="2">
    <source>
        <dbReference type="EMBL" id="POM75633.1"/>
    </source>
</evidence>
<accession>A0A2P4YCU6</accession>
<feature type="transmembrane region" description="Helical" evidence="1">
    <location>
        <begin position="35"/>
        <end position="54"/>
    </location>
</feature>
<evidence type="ECO:0000256" key="1">
    <source>
        <dbReference type="SAM" id="Phobius"/>
    </source>
</evidence>
<comment type="caution">
    <text evidence="2">The sequence shown here is derived from an EMBL/GenBank/DDBJ whole genome shotgun (WGS) entry which is preliminary data.</text>
</comment>
<dbReference type="Proteomes" id="UP000237271">
    <property type="component" value="Unassembled WGS sequence"/>
</dbReference>
<keyword evidence="3" id="KW-1185">Reference proteome</keyword>
<evidence type="ECO:0000313" key="3">
    <source>
        <dbReference type="Proteomes" id="UP000237271"/>
    </source>
</evidence>
<name>A0A2P4YCU6_9STRA</name>
<protein>
    <submittedName>
        <fullName evidence="2">Transmembrane protein</fullName>
    </submittedName>
</protein>
<keyword evidence="1 2" id="KW-0812">Transmembrane</keyword>
<feature type="transmembrane region" description="Helical" evidence="1">
    <location>
        <begin position="760"/>
        <end position="777"/>
    </location>
</feature>
<organism evidence="2 3">
    <name type="scientific">Phytophthora palmivora</name>
    <dbReference type="NCBI Taxonomy" id="4796"/>
    <lineage>
        <taxon>Eukaryota</taxon>
        <taxon>Sar</taxon>
        <taxon>Stramenopiles</taxon>
        <taxon>Oomycota</taxon>
        <taxon>Peronosporomycetes</taxon>
        <taxon>Peronosporales</taxon>
        <taxon>Peronosporaceae</taxon>
        <taxon>Phytophthora</taxon>
    </lineage>
</organism>
<proteinExistence type="predicted"/>
<sequence>MSSPTTATTTHKTIPANLPPQASRDRLLLLLNRQISYQTCLIIFLVLGTVAFLTPFKEYYLGNYATDPFDEVRDEIVARKLNQMGVIISGDHYFDTFNRNLIPLIDSASQEKLNHTTAETLTLTDFLVRANVRRDDLLEGLPADMLSQPVNLMVDGLVPLCGSGTNSSWETKAQLLFGNYFPAIRHEFCRDFHVKFPHDRFFNHDTKAPIDINLVDVGNVSLGLIAVVNMSEVYLRHFNDAVVVRKIMKNVQEGFMDLELSGYKDDVAEAIVDRYSKGISLAEVVAMLPSSFNVDHVALVDVLGIKFVLEYYLESQELTMGTNVNGEAAISAEVTHAAATFFTSDYLATTVGMSYLSTTHLALFWECSIEFTSMAKSIVADDVDASVMKQCGRDLASNLPTFVVNLMFLFQPKERDYTTLDNSTTYTLGRRRESDSDYQALEVPEILSNSALMTIDGSSWSKKKTNTSSSTTLSTTPYGYLYTPDCKRLVTQALTQSGRNVQKYQAYMGDGLGNCAFRDSQETDLQTLCRLFMTSDEVLFSDLNGNLTEIPACSSLVDASASEAEQQLEQENLRQIEWFMIDTTTLTRRIRIIDNTSRQIRTFLLMLNFIGASHYALQYIYILKSIWIFISNSVLQPGAEERSRLASTASMHFKPSPLVRLGILELLLCDPADGALEHPLTMVLMYLGAIGSLSNIFRPGCTAELSSSGGGIVIHCKPAIPVTSVNLLLTTLSSSYWVIRVTLQSRSLAMRLDHVVRDNFIRFWFTNACAVVVIHFTCKGITDVVFQNVELRSDPHIYAIIGGLCLALAISTGFILVHLAGTDSERLKALVKHESTRSLWKAAKARAISYRAFVAKWSTNDLDSVLCHCASPQIARQLQISSLPEQPEFRAWKLGNRSGDPMKNGKLPTIRINEFVAVHCAGGAHLHLQNVKWYLKSDGRGGVMAVDQTRSPRKHKAILKVPPNNLPIPKTMKSHIEHASLFFWLSLLE</sequence>
<gene>
    <name evidence="2" type="ORF">PHPALM_7238</name>
</gene>
<dbReference type="EMBL" id="NCKW01003719">
    <property type="protein sequence ID" value="POM75633.1"/>
    <property type="molecule type" value="Genomic_DNA"/>
</dbReference>
<feature type="transmembrane region" description="Helical" evidence="1">
    <location>
        <begin position="719"/>
        <end position="739"/>
    </location>
</feature>
<keyword evidence="1" id="KW-0472">Membrane</keyword>
<dbReference type="AlphaFoldDB" id="A0A2P4YCU6"/>
<dbReference type="OrthoDB" id="100645at2759"/>